<dbReference type="GeneID" id="48599102"/>
<dbReference type="EMBL" id="LR134515">
    <property type="protein sequence ID" value="VEJ16979.1"/>
    <property type="molecule type" value="Genomic_DNA"/>
</dbReference>
<dbReference type="RefSeq" id="WP_005597463.1">
    <property type="nucleotide sequence ID" value="NZ_CBDBSX010000023.1"/>
</dbReference>
<organism evidence="1 2">
    <name type="scientific">Actinobacillus pleuropneumoniae</name>
    <name type="common">Haemophilus pleuropneumoniae</name>
    <dbReference type="NCBI Taxonomy" id="715"/>
    <lineage>
        <taxon>Bacteria</taxon>
        <taxon>Pseudomonadati</taxon>
        <taxon>Pseudomonadota</taxon>
        <taxon>Gammaproteobacteria</taxon>
        <taxon>Pasteurellales</taxon>
        <taxon>Pasteurellaceae</taxon>
        <taxon>Actinobacillus</taxon>
    </lineage>
</organism>
<dbReference type="Proteomes" id="UP000275510">
    <property type="component" value="Chromosome"/>
</dbReference>
<proteinExistence type="predicted"/>
<protein>
    <submittedName>
        <fullName evidence="1">Uncharacterized protein</fullName>
    </submittedName>
</protein>
<reference evidence="1 2" key="1">
    <citation type="submission" date="2018-12" db="EMBL/GenBank/DDBJ databases">
        <authorList>
            <consortium name="Pathogen Informatics"/>
        </authorList>
    </citation>
    <scope>NUCLEOTIDE SEQUENCE [LARGE SCALE GENOMIC DNA]</scope>
    <source>
        <strain evidence="1 2">NCTC10976</strain>
    </source>
</reference>
<evidence type="ECO:0000313" key="1">
    <source>
        <dbReference type="EMBL" id="VEJ16979.1"/>
    </source>
</evidence>
<dbReference type="AlphaFoldDB" id="A0A448TZD3"/>
<gene>
    <name evidence="1" type="ORF">NCTC10976_01084</name>
</gene>
<evidence type="ECO:0000313" key="2">
    <source>
        <dbReference type="Proteomes" id="UP000275510"/>
    </source>
</evidence>
<sequence>MCNKVLKTISRRDKNQFLACCHEFAELTKDSPEAIAAALAQGIQQFEFIEDKEGKLNIRAELYDKDADFYPNASEMKETENG</sequence>
<accession>A0A448TZD3</accession>
<name>A0A448TZD3_ACTPL</name>